<proteinExistence type="predicted"/>
<dbReference type="EMBL" id="JALKII010000007">
    <property type="protein sequence ID" value="MCK0538270.1"/>
    <property type="molecule type" value="Genomic_DNA"/>
</dbReference>
<evidence type="ECO:0000313" key="2">
    <source>
        <dbReference type="Proteomes" id="UP001165524"/>
    </source>
</evidence>
<organism evidence="1 2">
    <name type="scientific">Alcanivorax quisquiliarum</name>
    <dbReference type="NCBI Taxonomy" id="2933565"/>
    <lineage>
        <taxon>Bacteria</taxon>
        <taxon>Pseudomonadati</taxon>
        <taxon>Pseudomonadota</taxon>
        <taxon>Gammaproteobacteria</taxon>
        <taxon>Oceanospirillales</taxon>
        <taxon>Alcanivoracaceae</taxon>
        <taxon>Alcanivorax</taxon>
    </lineage>
</organism>
<gene>
    <name evidence="1" type="ORF">MU846_11170</name>
</gene>
<dbReference type="RefSeq" id="WP_246952737.1">
    <property type="nucleotide sequence ID" value="NZ_JALKII010000007.1"/>
</dbReference>
<name>A0ABT0E8X1_9GAMM</name>
<accession>A0ABT0E8X1</accession>
<comment type="caution">
    <text evidence="1">The sequence shown here is derived from an EMBL/GenBank/DDBJ whole genome shotgun (WGS) entry which is preliminary data.</text>
</comment>
<keyword evidence="2" id="KW-1185">Reference proteome</keyword>
<reference evidence="1" key="1">
    <citation type="submission" date="2022-04" db="EMBL/GenBank/DDBJ databases">
        <title>Alcanivorax sp. CY1518 draft genome sequence.</title>
        <authorList>
            <person name="Zhao G."/>
            <person name="An M."/>
        </authorList>
    </citation>
    <scope>NUCLEOTIDE SEQUENCE</scope>
    <source>
        <strain evidence="1">CY1518</strain>
    </source>
</reference>
<evidence type="ECO:0000313" key="1">
    <source>
        <dbReference type="EMBL" id="MCK0538270.1"/>
    </source>
</evidence>
<sequence>MSDHLELDAEDLLATLEQVEETLSVMSGVVGHLKEQVLAQLDDDAVLELSAEEFLERCNNTSGTWH</sequence>
<dbReference type="Proteomes" id="UP001165524">
    <property type="component" value="Unassembled WGS sequence"/>
</dbReference>
<protein>
    <submittedName>
        <fullName evidence="1">Uncharacterized protein</fullName>
    </submittedName>
</protein>